<dbReference type="Gene3D" id="3.40.50.720">
    <property type="entry name" value="NAD(P)-binding Rossmann-like Domain"/>
    <property type="match status" value="1"/>
</dbReference>
<dbReference type="EC" id="1.2.1.84" evidence="1"/>
<feature type="domain" description="Acyltransferase 3" evidence="3">
    <location>
        <begin position="242"/>
        <end position="439"/>
    </location>
</feature>
<dbReference type="Pfam" id="PF07993">
    <property type="entry name" value="NAD_binding_4"/>
    <property type="match status" value="1"/>
</dbReference>
<protein>
    <recommendedName>
        <fullName evidence="1">Fatty acyl-CoA reductase</fullName>
        <ecNumber evidence="1">1.2.1.84</ecNumber>
    </recommendedName>
</protein>
<keyword evidence="1" id="KW-0472">Membrane</keyword>
<evidence type="ECO:0000313" key="5">
    <source>
        <dbReference type="EMBL" id="KAK9819568.1"/>
    </source>
</evidence>
<gene>
    <name evidence="5" type="ORF">WJX81_007717</name>
</gene>
<accession>A0AAW1QDU8</accession>
<organism evidence="5 6">
    <name type="scientific">Elliptochloris bilobata</name>
    <dbReference type="NCBI Taxonomy" id="381761"/>
    <lineage>
        <taxon>Eukaryota</taxon>
        <taxon>Viridiplantae</taxon>
        <taxon>Chlorophyta</taxon>
        <taxon>core chlorophytes</taxon>
        <taxon>Trebouxiophyceae</taxon>
        <taxon>Trebouxiophyceae incertae sedis</taxon>
        <taxon>Elliptochloris clade</taxon>
        <taxon>Elliptochloris</taxon>
    </lineage>
</organism>
<dbReference type="InterPro" id="IPR013120">
    <property type="entry name" value="FAR_NAD-bd"/>
</dbReference>
<comment type="function">
    <text evidence="1">Catalyzes the reduction of fatty acyl-CoA to fatty alcohols.</text>
</comment>
<feature type="transmembrane region" description="Helical" evidence="1">
    <location>
        <begin position="331"/>
        <end position="349"/>
    </location>
</feature>
<dbReference type="Pfam" id="PF01757">
    <property type="entry name" value="Acyl_transf_3"/>
    <property type="match status" value="1"/>
</dbReference>
<evidence type="ECO:0000259" key="4">
    <source>
        <dbReference type="Pfam" id="PF07993"/>
    </source>
</evidence>
<dbReference type="InterPro" id="IPR002656">
    <property type="entry name" value="Acyl_transf_3_dom"/>
</dbReference>
<keyword evidence="1" id="KW-0444">Lipid biosynthesis</keyword>
<dbReference type="EMBL" id="JALJOU010000117">
    <property type="protein sequence ID" value="KAK9819568.1"/>
    <property type="molecule type" value="Genomic_DNA"/>
</dbReference>
<comment type="catalytic activity">
    <reaction evidence="1">
        <text>a long-chain fatty acyl-CoA + 2 NADPH + 2 H(+) = a long-chain primary fatty alcohol + 2 NADP(+) + CoA</text>
        <dbReference type="Rhea" id="RHEA:52716"/>
        <dbReference type="ChEBI" id="CHEBI:15378"/>
        <dbReference type="ChEBI" id="CHEBI:57287"/>
        <dbReference type="ChEBI" id="CHEBI:57783"/>
        <dbReference type="ChEBI" id="CHEBI:58349"/>
        <dbReference type="ChEBI" id="CHEBI:77396"/>
        <dbReference type="ChEBI" id="CHEBI:83139"/>
        <dbReference type="EC" id="1.2.1.84"/>
    </reaction>
</comment>
<keyword evidence="1" id="KW-1133">Transmembrane helix</keyword>
<evidence type="ECO:0000256" key="2">
    <source>
        <dbReference type="SAM" id="MobiDB-lite"/>
    </source>
</evidence>
<evidence type="ECO:0000313" key="6">
    <source>
        <dbReference type="Proteomes" id="UP001445335"/>
    </source>
</evidence>
<feature type="transmembrane region" description="Helical" evidence="1">
    <location>
        <begin position="241"/>
        <end position="263"/>
    </location>
</feature>
<evidence type="ECO:0000256" key="1">
    <source>
        <dbReference type="RuleBase" id="RU363097"/>
    </source>
</evidence>
<feature type="region of interest" description="Disordered" evidence="2">
    <location>
        <begin position="599"/>
        <end position="621"/>
    </location>
</feature>
<reference evidence="5 6" key="1">
    <citation type="journal article" date="2024" name="Nat. Commun.">
        <title>Phylogenomics reveals the evolutionary origins of lichenization in chlorophyte algae.</title>
        <authorList>
            <person name="Puginier C."/>
            <person name="Libourel C."/>
            <person name="Otte J."/>
            <person name="Skaloud P."/>
            <person name="Haon M."/>
            <person name="Grisel S."/>
            <person name="Petersen M."/>
            <person name="Berrin J.G."/>
            <person name="Delaux P.M."/>
            <person name="Dal Grande F."/>
            <person name="Keller J."/>
        </authorList>
    </citation>
    <scope>NUCLEOTIDE SEQUENCE [LARGE SCALE GENOMIC DNA]</scope>
    <source>
        <strain evidence="5 6">SAG 245.80</strain>
    </source>
</reference>
<feature type="transmembrane region" description="Helical" evidence="1">
    <location>
        <begin position="466"/>
        <end position="486"/>
    </location>
</feature>
<dbReference type="SUPFAM" id="SSF51735">
    <property type="entry name" value="NAD(P)-binding Rossmann-fold domains"/>
    <property type="match status" value="1"/>
</dbReference>
<dbReference type="GO" id="GO:0035336">
    <property type="term" value="P:long-chain fatty-acyl-CoA metabolic process"/>
    <property type="evidence" value="ECO:0007669"/>
    <property type="project" value="TreeGrafter"/>
</dbReference>
<feature type="transmembrane region" description="Helical" evidence="1">
    <location>
        <begin position="430"/>
        <end position="454"/>
    </location>
</feature>
<dbReference type="InterPro" id="IPR036291">
    <property type="entry name" value="NAD(P)-bd_dom_sf"/>
</dbReference>
<feature type="domain" description="Thioester reductase (TE)" evidence="4">
    <location>
        <begin position="646"/>
        <end position="914"/>
    </location>
</feature>
<keyword evidence="6" id="KW-1185">Reference proteome</keyword>
<dbReference type="Proteomes" id="UP001445335">
    <property type="component" value="Unassembled WGS sequence"/>
</dbReference>
<dbReference type="InterPro" id="IPR026055">
    <property type="entry name" value="FAR"/>
</dbReference>
<dbReference type="GO" id="GO:0016747">
    <property type="term" value="F:acyltransferase activity, transferring groups other than amino-acyl groups"/>
    <property type="evidence" value="ECO:0007669"/>
    <property type="project" value="InterPro"/>
</dbReference>
<feature type="transmembrane region" description="Helical" evidence="1">
    <location>
        <begin position="557"/>
        <end position="574"/>
    </location>
</feature>
<proteinExistence type="inferred from homology"/>
<keyword evidence="1" id="KW-0560">Oxidoreductase</keyword>
<keyword evidence="1" id="KW-0812">Transmembrane</keyword>
<feature type="transmembrane region" description="Helical" evidence="1">
    <location>
        <begin position="399"/>
        <end position="418"/>
    </location>
</feature>
<evidence type="ECO:0000259" key="3">
    <source>
        <dbReference type="Pfam" id="PF01757"/>
    </source>
</evidence>
<sequence>MVKEAELAAFTTPGLPVQGVYAVVADRATLEVFHNLVHQSQALEIQPWEMEHSAEGFRSRRTITYRQAARGPGWFRRLCGSAMMRMSDAHEATYSAPCDTLTFELASYLHLPRGRITTATVRWVQAPVAPDGPDGTRVGSMLRTSQGAFRFLGLQGPLESFFLSEAVHSVERFNALIMLLIHERGLGTPDSLEWAAALLGKDYTALKATQPGLETQAHAGAVQGAALGSGGLDVSDLRATAGLRAVACLGIVIGHMIYWIGLADPDKHKVYGYFTTHAWTVALLNATEPSMDIFLVLTGFLAAASLVPALKASARPGAVIFRYVRRRLLRIVPAYYSALALVRLLAMPLNDLPGVSREAKDAFFTVLPFPTEHCPRRMWANLAFVNNSLAMGGCFGTTWSLAVQMQFYAVFPLLLVLLRPRTPGFRARVAAAAAASYVGAVALRARSVLALRLWEHMPLALLGPHTWQGALLAATALGAAAVVAALRENRFGDLPDPSHRFASPALMGGQMRAALAAPALVRLAAISYDIFLLHPLVILAIFAVLPPSAWFSPSNPLPFLGVTAVVLLASAGAARVHSTLWTAAVARLSGWLNALSEKKDRNATPAQPQAGGPTDGEEPEDYRRIITGQPGSLSVPGAYAGATVLLTGGSGFVGGLCLAALLRSCPQLRRVYVLLRPDGRRGLDAHARLQRLLGGPMCAGLWAGSGGAVLRSKVQAVPGDLAEQGLGLTQSDAALLAAEVNVVLHCAASIAFDAPVQTLLETNYEGTRHVLDLVAGMRCRVAFVQVSSAYANGHLPYGAPVYERLYPLPGTGDADAEAARLLAEWGKPGLPPYCLSKRLAEALVAGRHGGPLRIAIVRPSIVGATAGPPLPGYIGNASGATGVALAIGTGVATFCCHAPSSILDVVPGDHVAAAVLTAGAALMQGAAAGEAPLIVHVGTSACSDPLTTLAFADAAREHFEARPPPVRFTMGRSLPPYTANHTPPGSALFALRVAAASAKFWTLGRPSAACANKDTFLAWRLYNSPALDFDLRFQTVALARLEAPRFCIEA</sequence>
<dbReference type="PANTHER" id="PTHR11011">
    <property type="entry name" value="MALE STERILITY PROTEIN 2-RELATED"/>
    <property type="match status" value="1"/>
</dbReference>
<keyword evidence="1" id="KW-0521">NADP</keyword>
<dbReference type="GO" id="GO:0080019">
    <property type="term" value="F:alcohol-forming very long-chain fatty acyl-CoA reductase activity"/>
    <property type="evidence" value="ECO:0007669"/>
    <property type="project" value="InterPro"/>
</dbReference>
<keyword evidence="1" id="KW-0443">Lipid metabolism</keyword>
<dbReference type="AlphaFoldDB" id="A0AAW1QDU8"/>
<comment type="similarity">
    <text evidence="1">Belongs to the fatty acyl-CoA reductase family.</text>
</comment>
<dbReference type="PANTHER" id="PTHR11011:SF45">
    <property type="entry name" value="FATTY ACYL-COA REDUCTASE CG8306-RELATED"/>
    <property type="match status" value="1"/>
</dbReference>
<comment type="caution">
    <text evidence="5">The sequence shown here is derived from an EMBL/GenBank/DDBJ whole genome shotgun (WGS) entry which is preliminary data.</text>
</comment>
<feature type="transmembrane region" description="Helical" evidence="1">
    <location>
        <begin position="293"/>
        <end position="310"/>
    </location>
</feature>
<feature type="transmembrane region" description="Helical" evidence="1">
    <location>
        <begin position="638"/>
        <end position="662"/>
    </location>
</feature>
<feature type="transmembrane region" description="Helical" evidence="1">
    <location>
        <begin position="520"/>
        <end position="545"/>
    </location>
</feature>
<name>A0AAW1QDU8_9CHLO</name>
<dbReference type="GO" id="GO:0102965">
    <property type="term" value="F:alcohol-forming long-chain fatty acyl-CoA reductase activity"/>
    <property type="evidence" value="ECO:0007669"/>
    <property type="project" value="UniProtKB-EC"/>
</dbReference>